<evidence type="ECO:0000256" key="1">
    <source>
        <dbReference type="ARBA" id="ARBA00006654"/>
    </source>
</evidence>
<evidence type="ECO:0000256" key="3">
    <source>
        <dbReference type="RuleBase" id="RU362119"/>
    </source>
</evidence>
<dbReference type="PANTHER" id="PTHR11575">
    <property type="entry name" value="5'-NUCLEOTIDASE-RELATED"/>
    <property type="match status" value="1"/>
</dbReference>
<dbReference type="InterPro" id="IPR004843">
    <property type="entry name" value="Calcineurin-like_PHP"/>
</dbReference>
<dbReference type="Pfam" id="PF02872">
    <property type="entry name" value="5_nucleotid_C"/>
    <property type="match status" value="1"/>
</dbReference>
<sequence>MNHLRRKHALPTASTTETVNMANITILMVNDVYELLADDKGVGGLAELATMIDQEKNKSRFSISTLNGDFMSASTLAEQFKGAHMIDVLNNMPIDFVCPGNHEFDFGSEILEERIKESNFKWICSNVVYNNEETNDKTFNNSESNILKGVYRKFIITDPALDGLKIGLFGVCTKYSEYLSKPGKLIKFQPSIPIARRMVNELRNVDKCDVVIAINHLNIADDKELVKRVPGIDVVLSGHDHEVYTVIKDNCLIHKAGQDARYLTRIDLIIEKNQTTVNTGNQFHTVKVYPSCNMMINHGYKPKKKVSDVIQKYMEMLPPGIFDQIGVTETPLYSSTESCRSKETTYGNLVADIVREMFDAEIALFNGGGIRGDRFYDQGKKITKYDILKEFPFPNEIVLSQIKGVDLLAAVEEGVQKAESVVGAFPHFSKGISIIYDSRKPPLKRIIEMTFNGEKIDENRVYSFATVKYLLKGGDGFFSLKNATIVDHPRNDHKIFDIVVEWIEKYHILKAHIEGRIIDIARERITNQWSGTKGGSDDDFAGDYVEGDNLKF</sequence>
<dbReference type="GeneID" id="8855964"/>
<feature type="domain" description="5'-Nucleotidase C-terminal" evidence="5">
    <location>
        <begin position="325"/>
        <end position="477"/>
    </location>
</feature>
<dbReference type="OrthoDB" id="10252235at2759"/>
<dbReference type="PANTHER" id="PTHR11575:SF48">
    <property type="entry name" value="5'-NUCLEOTIDASE"/>
    <property type="match status" value="1"/>
</dbReference>
<evidence type="ECO:0000256" key="2">
    <source>
        <dbReference type="ARBA" id="ARBA00022729"/>
    </source>
</evidence>
<reference evidence="6 7" key="1">
    <citation type="journal article" date="2010" name="Cell">
        <title>The genome of Naegleria gruberi illuminates early eukaryotic versatility.</title>
        <authorList>
            <person name="Fritz-Laylin L.K."/>
            <person name="Prochnik S.E."/>
            <person name="Ginger M.L."/>
            <person name="Dacks J.B."/>
            <person name="Carpenter M.L."/>
            <person name="Field M.C."/>
            <person name="Kuo A."/>
            <person name="Paredez A."/>
            <person name="Chapman J."/>
            <person name="Pham J."/>
            <person name="Shu S."/>
            <person name="Neupane R."/>
            <person name="Cipriano M."/>
            <person name="Mancuso J."/>
            <person name="Tu H."/>
            <person name="Salamov A."/>
            <person name="Lindquist E."/>
            <person name="Shapiro H."/>
            <person name="Lucas S."/>
            <person name="Grigoriev I.V."/>
            <person name="Cande W.Z."/>
            <person name="Fulton C."/>
            <person name="Rokhsar D.S."/>
            <person name="Dawson S.C."/>
        </authorList>
    </citation>
    <scope>NUCLEOTIDE SEQUENCE [LARGE SCALE GENOMIC DNA]</scope>
    <source>
        <strain evidence="6 7">NEG-M</strain>
    </source>
</reference>
<evidence type="ECO:0000313" key="7">
    <source>
        <dbReference type="Proteomes" id="UP000006671"/>
    </source>
</evidence>
<dbReference type="eggNOG" id="KOG4419">
    <property type="taxonomic scope" value="Eukaryota"/>
</dbReference>
<dbReference type="OMA" id="QINFPII"/>
<evidence type="ECO:0000259" key="4">
    <source>
        <dbReference type="Pfam" id="PF00149"/>
    </source>
</evidence>
<dbReference type="Gene3D" id="3.60.21.10">
    <property type="match status" value="1"/>
</dbReference>
<dbReference type="InParanoid" id="D2VPZ8"/>
<dbReference type="Gene3D" id="3.90.780.10">
    <property type="entry name" value="5'-Nucleotidase, C-terminal domain"/>
    <property type="match status" value="1"/>
</dbReference>
<gene>
    <name evidence="6" type="ORF">NAEGRDRAFT_71111</name>
</gene>
<keyword evidence="2" id="KW-0732">Signal</keyword>
<dbReference type="GO" id="GO:0000166">
    <property type="term" value="F:nucleotide binding"/>
    <property type="evidence" value="ECO:0007669"/>
    <property type="project" value="UniProtKB-KW"/>
</dbReference>
<dbReference type="InterPro" id="IPR036907">
    <property type="entry name" value="5'-Nucleotdase_C_sf"/>
</dbReference>
<feature type="domain" description="Calcineurin-like phosphoesterase" evidence="4">
    <location>
        <begin position="25"/>
        <end position="242"/>
    </location>
</feature>
<keyword evidence="7" id="KW-1185">Reference proteome</keyword>
<accession>D2VPZ8</accession>
<dbReference type="VEuPathDB" id="AmoebaDB:NAEGRDRAFT_71111"/>
<dbReference type="KEGG" id="ngr:NAEGRDRAFT_71111"/>
<dbReference type="EMBL" id="GG738888">
    <property type="protein sequence ID" value="EFC41019.1"/>
    <property type="molecule type" value="Genomic_DNA"/>
</dbReference>
<proteinExistence type="inferred from homology"/>
<dbReference type="SUPFAM" id="SSF55816">
    <property type="entry name" value="5'-nucleotidase (syn. UDP-sugar hydrolase), C-terminal domain"/>
    <property type="match status" value="1"/>
</dbReference>
<dbReference type="GO" id="GO:0016787">
    <property type="term" value="F:hydrolase activity"/>
    <property type="evidence" value="ECO:0007669"/>
    <property type="project" value="UniProtKB-KW"/>
</dbReference>
<dbReference type="PRINTS" id="PR01607">
    <property type="entry name" value="APYRASEFAMLY"/>
</dbReference>
<keyword evidence="3" id="KW-0547">Nucleotide-binding</keyword>
<keyword evidence="3" id="KW-0378">Hydrolase</keyword>
<organism evidence="7">
    <name type="scientific">Naegleria gruberi</name>
    <name type="common">Amoeba</name>
    <dbReference type="NCBI Taxonomy" id="5762"/>
    <lineage>
        <taxon>Eukaryota</taxon>
        <taxon>Discoba</taxon>
        <taxon>Heterolobosea</taxon>
        <taxon>Tetramitia</taxon>
        <taxon>Eutetramitia</taxon>
        <taxon>Vahlkampfiidae</taxon>
        <taxon>Naegleria</taxon>
    </lineage>
</organism>
<dbReference type="STRING" id="5762.D2VPZ8"/>
<dbReference type="SUPFAM" id="SSF56300">
    <property type="entry name" value="Metallo-dependent phosphatases"/>
    <property type="match status" value="1"/>
</dbReference>
<dbReference type="InterPro" id="IPR008334">
    <property type="entry name" value="5'-Nucleotdase_C"/>
</dbReference>
<evidence type="ECO:0000259" key="5">
    <source>
        <dbReference type="Pfam" id="PF02872"/>
    </source>
</evidence>
<evidence type="ECO:0000313" key="6">
    <source>
        <dbReference type="EMBL" id="EFC41019.1"/>
    </source>
</evidence>
<protein>
    <submittedName>
        <fullName evidence="6">Predicted protein</fullName>
    </submittedName>
</protein>
<dbReference type="InterPro" id="IPR006179">
    <property type="entry name" value="5_nucleotidase/apyrase"/>
</dbReference>
<comment type="similarity">
    <text evidence="1 3">Belongs to the 5'-nucleotidase family.</text>
</comment>
<dbReference type="Pfam" id="PF00149">
    <property type="entry name" value="Metallophos"/>
    <property type="match status" value="1"/>
</dbReference>
<dbReference type="RefSeq" id="XP_002673763.1">
    <property type="nucleotide sequence ID" value="XM_002673717.1"/>
</dbReference>
<dbReference type="AlphaFoldDB" id="D2VPZ8"/>
<name>D2VPZ8_NAEGR</name>
<dbReference type="GO" id="GO:0009166">
    <property type="term" value="P:nucleotide catabolic process"/>
    <property type="evidence" value="ECO:0007669"/>
    <property type="project" value="InterPro"/>
</dbReference>
<dbReference type="InterPro" id="IPR029052">
    <property type="entry name" value="Metallo-depent_PP-like"/>
</dbReference>
<dbReference type="Proteomes" id="UP000006671">
    <property type="component" value="Unassembled WGS sequence"/>
</dbReference>